<protein>
    <submittedName>
        <fullName evidence="2">Acyl carrier protein</fullName>
    </submittedName>
</protein>
<reference evidence="3" key="1">
    <citation type="journal article" date="2019" name="Int. J. Syst. Evol. Microbiol.">
        <title>The Global Catalogue of Microorganisms (GCM) 10K type strain sequencing project: providing services to taxonomists for standard genome sequencing and annotation.</title>
        <authorList>
            <consortium name="The Broad Institute Genomics Platform"/>
            <consortium name="The Broad Institute Genome Sequencing Center for Infectious Disease"/>
            <person name="Wu L."/>
            <person name="Ma J."/>
        </authorList>
    </citation>
    <scope>NUCLEOTIDE SEQUENCE [LARGE SCALE GENOMIC DNA]</scope>
    <source>
        <strain evidence="3">CGMCC 1.15399</strain>
    </source>
</reference>
<gene>
    <name evidence="2" type="ORF">ACFSJ0_00120</name>
</gene>
<name>A0ABW4FY02_9ACTN</name>
<dbReference type="Pfam" id="PF00550">
    <property type="entry name" value="PP-binding"/>
    <property type="match status" value="1"/>
</dbReference>
<evidence type="ECO:0000313" key="3">
    <source>
        <dbReference type="Proteomes" id="UP001597097"/>
    </source>
</evidence>
<organism evidence="2 3">
    <name type="scientific">Nonomuraea guangzhouensis</name>
    <dbReference type="NCBI Taxonomy" id="1291555"/>
    <lineage>
        <taxon>Bacteria</taxon>
        <taxon>Bacillati</taxon>
        <taxon>Actinomycetota</taxon>
        <taxon>Actinomycetes</taxon>
        <taxon>Streptosporangiales</taxon>
        <taxon>Streptosporangiaceae</taxon>
        <taxon>Nonomuraea</taxon>
    </lineage>
</organism>
<evidence type="ECO:0000313" key="2">
    <source>
        <dbReference type="EMBL" id="MFD1535412.1"/>
    </source>
</evidence>
<dbReference type="PROSITE" id="PS50075">
    <property type="entry name" value="CARRIER"/>
    <property type="match status" value="1"/>
</dbReference>
<dbReference type="RefSeq" id="WP_219536933.1">
    <property type="nucleotide sequence ID" value="NZ_JAHKRM010000033.1"/>
</dbReference>
<feature type="domain" description="Carrier" evidence="1">
    <location>
        <begin position="1"/>
        <end position="79"/>
    </location>
</feature>
<evidence type="ECO:0000259" key="1">
    <source>
        <dbReference type="PROSITE" id="PS50075"/>
    </source>
</evidence>
<keyword evidence="3" id="KW-1185">Reference proteome</keyword>
<sequence>MPSHELPEDLARIVADVTDLPAEAITPGSCFQDLGEWSSLAALRLLTAVEEHFGIRLELRRYLDTETVGELSDMIAGSAEADR</sequence>
<dbReference type="EMBL" id="JBHUCM010000001">
    <property type="protein sequence ID" value="MFD1535412.1"/>
    <property type="molecule type" value="Genomic_DNA"/>
</dbReference>
<comment type="caution">
    <text evidence="2">The sequence shown here is derived from an EMBL/GenBank/DDBJ whole genome shotgun (WGS) entry which is preliminary data.</text>
</comment>
<proteinExistence type="predicted"/>
<dbReference type="InterPro" id="IPR009081">
    <property type="entry name" value="PP-bd_ACP"/>
</dbReference>
<accession>A0ABW4FY02</accession>
<dbReference type="Proteomes" id="UP001597097">
    <property type="component" value="Unassembled WGS sequence"/>
</dbReference>